<protein>
    <submittedName>
        <fullName evidence="5">N-acetylmuramoyl-L-alanine amidase</fullName>
        <ecNumber evidence="5">3.5.1.28</ecNumber>
    </submittedName>
</protein>
<evidence type="ECO:0000259" key="3">
    <source>
        <dbReference type="SMART" id="SM00644"/>
    </source>
</evidence>
<proteinExistence type="inferred from homology"/>
<dbReference type="AlphaFoldDB" id="A0AAP2UG91"/>
<dbReference type="EC" id="3.5.1.28" evidence="5"/>
<evidence type="ECO:0000256" key="1">
    <source>
        <dbReference type="ARBA" id="ARBA00007553"/>
    </source>
</evidence>
<dbReference type="SMART" id="SM00701">
    <property type="entry name" value="PGRP"/>
    <property type="match status" value="1"/>
</dbReference>
<dbReference type="Gene3D" id="2.30.30.40">
    <property type="entry name" value="SH3 Domains"/>
    <property type="match status" value="1"/>
</dbReference>
<dbReference type="InterPro" id="IPR006619">
    <property type="entry name" value="PGRP_domain_met/bac"/>
</dbReference>
<accession>A0AAP2UG91</accession>
<dbReference type="GO" id="GO:0008270">
    <property type="term" value="F:zinc ion binding"/>
    <property type="evidence" value="ECO:0007669"/>
    <property type="project" value="InterPro"/>
</dbReference>
<dbReference type="GO" id="GO:0008745">
    <property type="term" value="F:N-acetylmuramoyl-L-alanine amidase activity"/>
    <property type="evidence" value="ECO:0007669"/>
    <property type="project" value="UniProtKB-EC"/>
</dbReference>
<comment type="similarity">
    <text evidence="1">Belongs to the N-acetylmuramoyl-L-alanine amidase 2 family.</text>
</comment>
<dbReference type="InterPro" id="IPR002502">
    <property type="entry name" value="Amidase_domain"/>
</dbReference>
<dbReference type="RefSeq" id="WP_117575864.1">
    <property type="nucleotide sequence ID" value="NZ_JAJDKX010000001.1"/>
</dbReference>
<dbReference type="Gene3D" id="3.40.80.10">
    <property type="entry name" value="Peptidoglycan recognition protein-like"/>
    <property type="match status" value="1"/>
</dbReference>
<dbReference type="EMBL" id="JANGBO010000001">
    <property type="protein sequence ID" value="MCQ5060702.1"/>
    <property type="molecule type" value="Genomic_DNA"/>
</dbReference>
<feature type="domain" description="Peptidoglycan recognition protein family" evidence="4">
    <location>
        <begin position="2"/>
        <end position="130"/>
    </location>
</feature>
<feature type="domain" description="N-acetylmuramoyl-L-alanine amidase" evidence="3">
    <location>
        <begin position="9"/>
        <end position="133"/>
    </location>
</feature>
<dbReference type="PANTHER" id="PTHR11022:SF41">
    <property type="entry name" value="PEPTIDOGLYCAN-RECOGNITION PROTEIN LC-RELATED"/>
    <property type="match status" value="1"/>
</dbReference>
<dbReference type="InterPro" id="IPR036505">
    <property type="entry name" value="Amidase/PGRP_sf"/>
</dbReference>
<evidence type="ECO:0000313" key="5">
    <source>
        <dbReference type="EMBL" id="MCQ5060702.1"/>
    </source>
</evidence>
<dbReference type="PANTHER" id="PTHR11022">
    <property type="entry name" value="PEPTIDOGLYCAN RECOGNITION PROTEIN"/>
    <property type="match status" value="1"/>
</dbReference>
<feature type="region of interest" description="Disordered" evidence="2">
    <location>
        <begin position="147"/>
        <end position="169"/>
    </location>
</feature>
<reference evidence="5" key="1">
    <citation type="submission" date="2022-06" db="EMBL/GenBank/DDBJ databases">
        <title>Isolation of gut microbiota from human fecal samples.</title>
        <authorList>
            <person name="Pamer E.G."/>
            <person name="Barat B."/>
            <person name="Waligurski E."/>
            <person name="Medina S."/>
            <person name="Paddock L."/>
            <person name="Mostad J."/>
        </authorList>
    </citation>
    <scope>NUCLEOTIDE SEQUENCE</scope>
    <source>
        <strain evidence="5">DFI.6.24</strain>
    </source>
</reference>
<dbReference type="SUPFAM" id="SSF55846">
    <property type="entry name" value="N-acetylmuramoyl-L-alanine amidase-like"/>
    <property type="match status" value="1"/>
</dbReference>
<dbReference type="InterPro" id="IPR015510">
    <property type="entry name" value="PGRP"/>
</dbReference>
<dbReference type="GO" id="GO:0009253">
    <property type="term" value="P:peptidoglycan catabolic process"/>
    <property type="evidence" value="ECO:0007669"/>
    <property type="project" value="InterPro"/>
</dbReference>
<sequence length="241" mass="26698">MNIIEKKYNWNGSLKNRTSTKRIILHHAESKSCTADDIHSWHLANGWAGIGYHFFVRKDGSIYRGRPENVVGSHAKGSNSDSIGICFEGSYMTETMNQTQINAGRELVAYLKNKYGISKVQKHKDVCSTNCPGTNFPFNEIVNGTVAPKPTPSPTPAAKPSTSGKATGTYEVTASDLSVRTGPGTNYRRKRHDELTADGKKHDKDKDGCLDKGTRVTVYEWKNGWARTPSGWLSGDYLRKV</sequence>
<evidence type="ECO:0000256" key="2">
    <source>
        <dbReference type="SAM" id="MobiDB-lite"/>
    </source>
</evidence>
<dbReference type="CDD" id="cd06583">
    <property type="entry name" value="PGRP"/>
    <property type="match status" value="1"/>
</dbReference>
<name>A0AAP2UG91_9FIRM</name>
<dbReference type="SMART" id="SM00644">
    <property type="entry name" value="Ami_2"/>
    <property type="match status" value="1"/>
</dbReference>
<organism evidence="5 6">
    <name type="scientific">Faecalibacillus intestinalis</name>
    <dbReference type="NCBI Taxonomy" id="1982626"/>
    <lineage>
        <taxon>Bacteria</taxon>
        <taxon>Bacillati</taxon>
        <taxon>Bacillota</taxon>
        <taxon>Erysipelotrichia</taxon>
        <taxon>Erysipelotrichales</taxon>
        <taxon>Coprobacillaceae</taxon>
        <taxon>Faecalibacillus</taxon>
    </lineage>
</organism>
<evidence type="ECO:0000313" key="6">
    <source>
        <dbReference type="Proteomes" id="UP001204814"/>
    </source>
</evidence>
<gene>
    <name evidence="5" type="ORF">NE542_02470</name>
</gene>
<keyword evidence="5" id="KW-0378">Hydrolase</keyword>
<dbReference type="Pfam" id="PF01510">
    <property type="entry name" value="Amidase_2"/>
    <property type="match status" value="1"/>
</dbReference>
<dbReference type="Proteomes" id="UP001204814">
    <property type="component" value="Unassembled WGS sequence"/>
</dbReference>
<comment type="caution">
    <text evidence="5">The sequence shown here is derived from an EMBL/GenBank/DDBJ whole genome shotgun (WGS) entry which is preliminary data.</text>
</comment>
<evidence type="ECO:0000259" key="4">
    <source>
        <dbReference type="SMART" id="SM00701"/>
    </source>
</evidence>